<evidence type="ECO:0000256" key="4">
    <source>
        <dbReference type="ARBA" id="ARBA00022741"/>
    </source>
</evidence>
<evidence type="ECO:0000256" key="5">
    <source>
        <dbReference type="ARBA" id="ARBA00022840"/>
    </source>
</evidence>
<evidence type="ECO:0000313" key="9">
    <source>
        <dbReference type="EMBL" id="MXO68807.1"/>
    </source>
</evidence>
<evidence type="ECO:0000256" key="7">
    <source>
        <dbReference type="ARBA" id="ARBA00048741"/>
    </source>
</evidence>
<organism evidence="9 10">
    <name type="scientific">Pelagerythrobacter marinus</name>
    <dbReference type="NCBI Taxonomy" id="538382"/>
    <lineage>
        <taxon>Bacteria</taxon>
        <taxon>Pseudomonadati</taxon>
        <taxon>Pseudomonadota</taxon>
        <taxon>Alphaproteobacteria</taxon>
        <taxon>Sphingomonadales</taxon>
        <taxon>Erythrobacteraceae</taxon>
        <taxon>Pelagerythrobacter</taxon>
    </lineage>
</organism>
<dbReference type="PROSITE" id="PS51278">
    <property type="entry name" value="GATASE_TYPE_2"/>
    <property type="match status" value="1"/>
</dbReference>
<dbReference type="Gene3D" id="3.60.20.10">
    <property type="entry name" value="Glutamine Phosphoribosylpyrophosphate, subunit 1, domain 1"/>
    <property type="match status" value="1"/>
</dbReference>
<dbReference type="Pfam" id="PF13537">
    <property type="entry name" value="GATase_7"/>
    <property type="match status" value="1"/>
</dbReference>
<dbReference type="InterPro" id="IPR051786">
    <property type="entry name" value="ASN_synthetase/amidase"/>
</dbReference>
<dbReference type="Proteomes" id="UP000444401">
    <property type="component" value="Unassembled WGS sequence"/>
</dbReference>
<keyword evidence="5" id="KW-0067">ATP-binding</keyword>
<dbReference type="InterPro" id="IPR029055">
    <property type="entry name" value="Ntn_hydrolases_N"/>
</dbReference>
<comment type="pathway">
    <text evidence="1">Amino-acid biosynthesis; L-asparagine biosynthesis; L-asparagine from L-aspartate (L-Gln route): step 1/1.</text>
</comment>
<keyword evidence="6" id="KW-0315">Glutamine amidotransferase</keyword>
<dbReference type="PANTHER" id="PTHR43284">
    <property type="entry name" value="ASPARAGINE SYNTHETASE (GLUTAMINE-HYDROLYZING)"/>
    <property type="match status" value="1"/>
</dbReference>
<comment type="caution">
    <text evidence="9">The sequence shown here is derived from an EMBL/GenBank/DDBJ whole genome shotgun (WGS) entry which is preliminary data.</text>
</comment>
<keyword evidence="10" id="KW-1185">Reference proteome</keyword>
<dbReference type="PANTHER" id="PTHR43284:SF1">
    <property type="entry name" value="ASPARAGINE SYNTHETASE"/>
    <property type="match status" value="1"/>
</dbReference>
<sequence length="634" mass="69028">MCGICGLVWRPSVRGDVSPRSNLAITAMLDAMGHRGPDGQGRHVAERHALGHLRLAIIDVEGAPQPMSSPDGNVALSFNGEIYNFAQLMEDQKRRGWQFRTRSDTEVLLAGYIQDGPRFDDMLNGMYAYAVLDEAGLHGGSGGGRLQLGIDPVGVKPLYVWEGPDAVLFASELRGILAALRALEFPVAIDRRALAQFLAQGWVPQPGSLVQGVRKLTPGARMEIDLSNGQTKDLPPRTLPAARAGNLEEVLFASVRRQVIADVPVGFFLSGGIDSSLLVSVAHQMGLAPRTFTVRFEGEGHGIAAANEADVAALVAAHCNAEHHELRVNADILLEELDAGLAAMDQPIADPACLPLLVMSRFARDHVKVCLSGDGGDELFQGYPRHALTPWKRRWHGLPPQLRDAARSIVQRLPTSPSTGLAENLRRIRVGFGLLDDPEYIPGPFSGPNERLLTVNPDMPDWMMALPTSDTAMFEADMRGQLSGQMLPKTDHVSMYASLECRVPFLDLEMVAFAQSISGAEKRAGGLGKAPLRSLLSRYLPDEVTKRPKHGFRVPLTDWFRTKLASSIRGRLLDPGQPVAGMMRRTDLEQLLAAHISGRAEHSIRIWSLLALQAWLDRNGLSHQDVGSAQDLAP</sequence>
<name>A0ABW9UZF4_9SPHN</name>
<dbReference type="RefSeq" id="WP_160733419.1">
    <property type="nucleotide sequence ID" value="NZ_WTYO01000003.1"/>
</dbReference>
<gene>
    <name evidence="9" type="primary">asnB</name>
    <name evidence="9" type="ORF">GRI72_08210</name>
</gene>
<evidence type="ECO:0000313" key="10">
    <source>
        <dbReference type="Proteomes" id="UP000444401"/>
    </source>
</evidence>
<protein>
    <recommendedName>
        <fullName evidence="3">asparagine synthase (glutamine-hydrolyzing)</fullName>
        <ecNumber evidence="3">6.3.5.4</ecNumber>
    </recommendedName>
</protein>
<dbReference type="InterPro" id="IPR001962">
    <property type="entry name" value="Asn_synthase"/>
</dbReference>
<evidence type="ECO:0000256" key="2">
    <source>
        <dbReference type="ARBA" id="ARBA00005752"/>
    </source>
</evidence>
<evidence type="ECO:0000256" key="1">
    <source>
        <dbReference type="ARBA" id="ARBA00005187"/>
    </source>
</evidence>
<dbReference type="Pfam" id="PF00733">
    <property type="entry name" value="Asn_synthase"/>
    <property type="match status" value="1"/>
</dbReference>
<evidence type="ECO:0000256" key="6">
    <source>
        <dbReference type="ARBA" id="ARBA00022962"/>
    </source>
</evidence>
<dbReference type="EMBL" id="WTYO01000003">
    <property type="protein sequence ID" value="MXO68807.1"/>
    <property type="molecule type" value="Genomic_DNA"/>
</dbReference>
<reference evidence="9 10" key="1">
    <citation type="submission" date="2019-12" db="EMBL/GenBank/DDBJ databases">
        <title>Genomic-based taxomic classification of the family Erythrobacteraceae.</title>
        <authorList>
            <person name="Xu L."/>
        </authorList>
    </citation>
    <scope>NUCLEOTIDE SEQUENCE [LARGE SCALE GENOMIC DNA]</scope>
    <source>
        <strain evidence="9 10">H32</strain>
    </source>
</reference>
<dbReference type="GO" id="GO:0004066">
    <property type="term" value="F:asparagine synthase (glutamine-hydrolyzing) activity"/>
    <property type="evidence" value="ECO:0007669"/>
    <property type="project" value="UniProtKB-EC"/>
</dbReference>
<dbReference type="NCBIfam" id="TIGR01536">
    <property type="entry name" value="asn_synth_AEB"/>
    <property type="match status" value="1"/>
</dbReference>
<dbReference type="CDD" id="cd00712">
    <property type="entry name" value="AsnB"/>
    <property type="match status" value="1"/>
</dbReference>
<comment type="catalytic activity">
    <reaction evidence="7">
        <text>L-aspartate + L-glutamine + ATP + H2O = L-asparagine + L-glutamate + AMP + diphosphate + H(+)</text>
        <dbReference type="Rhea" id="RHEA:12228"/>
        <dbReference type="ChEBI" id="CHEBI:15377"/>
        <dbReference type="ChEBI" id="CHEBI:15378"/>
        <dbReference type="ChEBI" id="CHEBI:29985"/>
        <dbReference type="ChEBI" id="CHEBI:29991"/>
        <dbReference type="ChEBI" id="CHEBI:30616"/>
        <dbReference type="ChEBI" id="CHEBI:33019"/>
        <dbReference type="ChEBI" id="CHEBI:58048"/>
        <dbReference type="ChEBI" id="CHEBI:58359"/>
        <dbReference type="ChEBI" id="CHEBI:456215"/>
        <dbReference type="EC" id="6.3.5.4"/>
    </reaction>
</comment>
<keyword evidence="4" id="KW-0547">Nucleotide-binding</keyword>
<dbReference type="PIRSF" id="PIRSF001589">
    <property type="entry name" value="Asn_synthetase_glu-h"/>
    <property type="match status" value="1"/>
</dbReference>
<evidence type="ECO:0000259" key="8">
    <source>
        <dbReference type="PROSITE" id="PS51278"/>
    </source>
</evidence>
<dbReference type="Gene3D" id="3.40.50.620">
    <property type="entry name" value="HUPs"/>
    <property type="match status" value="1"/>
</dbReference>
<proteinExistence type="inferred from homology"/>
<comment type="similarity">
    <text evidence="2">Belongs to the asparagine synthetase family.</text>
</comment>
<keyword evidence="9" id="KW-0436">Ligase</keyword>
<dbReference type="InterPro" id="IPR014729">
    <property type="entry name" value="Rossmann-like_a/b/a_fold"/>
</dbReference>
<dbReference type="InterPro" id="IPR033738">
    <property type="entry name" value="AsnB_N"/>
</dbReference>
<dbReference type="CDD" id="cd01991">
    <property type="entry name" value="Asn_synthase_B_C"/>
    <property type="match status" value="1"/>
</dbReference>
<dbReference type="SUPFAM" id="SSF52402">
    <property type="entry name" value="Adenine nucleotide alpha hydrolases-like"/>
    <property type="match status" value="1"/>
</dbReference>
<dbReference type="EC" id="6.3.5.4" evidence="3"/>
<feature type="domain" description="Glutamine amidotransferase type-2" evidence="8">
    <location>
        <begin position="2"/>
        <end position="227"/>
    </location>
</feature>
<dbReference type="SUPFAM" id="SSF56235">
    <property type="entry name" value="N-terminal nucleophile aminohydrolases (Ntn hydrolases)"/>
    <property type="match status" value="1"/>
</dbReference>
<evidence type="ECO:0000256" key="3">
    <source>
        <dbReference type="ARBA" id="ARBA00012737"/>
    </source>
</evidence>
<dbReference type="InterPro" id="IPR006426">
    <property type="entry name" value="Asn_synth_AEB"/>
</dbReference>
<accession>A0ABW9UZF4</accession>
<dbReference type="InterPro" id="IPR017932">
    <property type="entry name" value="GATase_2_dom"/>
</dbReference>